<sequence>MSELRSRAFIALSVVFCGYLWIWGYFLNEKPTQSLAPYALCIDSCTINMEYPVSENFQRSSMHSALNQVFQSYTEDEVGYYISCNTEKCALWVYVNAPSKLPPILRRLENEVSPFFRNDSRHIHDGYDKATFSNYAINLQSYLQFSGIFHATHHQAVPA</sequence>
<dbReference type="RefSeq" id="WP_136782624.1">
    <property type="nucleotide sequence ID" value="NZ_SWCO01000007.1"/>
</dbReference>
<proteinExistence type="predicted"/>
<keyword evidence="1" id="KW-1133">Transmembrane helix</keyword>
<dbReference type="Proteomes" id="UP000305471">
    <property type="component" value="Unassembled WGS sequence"/>
</dbReference>
<keyword evidence="3" id="KW-1185">Reference proteome</keyword>
<name>A0A4U0ZE07_9ALTE</name>
<reference evidence="2 3" key="1">
    <citation type="submission" date="2019-04" db="EMBL/GenBank/DDBJ databases">
        <title>Alteromonas portus sp. nov., an alginate lyase-excreting marine bacterium.</title>
        <authorList>
            <person name="Huang H."/>
            <person name="Mo K."/>
            <person name="Bao S."/>
        </authorList>
    </citation>
    <scope>NUCLEOTIDE SEQUENCE [LARGE SCALE GENOMIC DNA]</scope>
    <source>
        <strain evidence="2 3">HB161718</strain>
    </source>
</reference>
<keyword evidence="1" id="KW-0472">Membrane</keyword>
<evidence type="ECO:0000313" key="3">
    <source>
        <dbReference type="Proteomes" id="UP000305471"/>
    </source>
</evidence>
<dbReference type="AlphaFoldDB" id="A0A4U0ZE07"/>
<feature type="transmembrane region" description="Helical" evidence="1">
    <location>
        <begin position="7"/>
        <end position="26"/>
    </location>
</feature>
<comment type="caution">
    <text evidence="2">The sequence shown here is derived from an EMBL/GenBank/DDBJ whole genome shotgun (WGS) entry which is preliminary data.</text>
</comment>
<dbReference type="EMBL" id="SWCO01000007">
    <property type="protein sequence ID" value="TKB02827.1"/>
    <property type="molecule type" value="Genomic_DNA"/>
</dbReference>
<evidence type="ECO:0000313" key="2">
    <source>
        <dbReference type="EMBL" id="TKB02827.1"/>
    </source>
</evidence>
<evidence type="ECO:0000256" key="1">
    <source>
        <dbReference type="SAM" id="Phobius"/>
    </source>
</evidence>
<protein>
    <submittedName>
        <fullName evidence="2">Uncharacterized protein</fullName>
    </submittedName>
</protein>
<gene>
    <name evidence="2" type="ORF">E5672_13275</name>
</gene>
<accession>A0A4U0ZE07</accession>
<dbReference type="OrthoDB" id="9957566at2"/>
<organism evidence="2 3">
    <name type="scientific">Alteromonas portus</name>
    <dbReference type="NCBI Taxonomy" id="2565549"/>
    <lineage>
        <taxon>Bacteria</taxon>
        <taxon>Pseudomonadati</taxon>
        <taxon>Pseudomonadota</taxon>
        <taxon>Gammaproteobacteria</taxon>
        <taxon>Alteromonadales</taxon>
        <taxon>Alteromonadaceae</taxon>
        <taxon>Alteromonas/Salinimonas group</taxon>
        <taxon>Alteromonas</taxon>
    </lineage>
</organism>
<keyword evidence="1" id="KW-0812">Transmembrane</keyword>